<dbReference type="AlphaFoldDB" id="A0A2S6GF05"/>
<reference evidence="2 3" key="1">
    <citation type="submission" date="2018-02" db="EMBL/GenBank/DDBJ databases">
        <title>Genomic Encyclopedia of Archaeal and Bacterial Type Strains, Phase II (KMG-II): from individual species to whole genera.</title>
        <authorList>
            <person name="Goeker M."/>
        </authorList>
    </citation>
    <scope>NUCLEOTIDE SEQUENCE [LARGE SCALE GENOMIC DNA]</scope>
    <source>
        <strain evidence="2 3">YU 961-1</strain>
    </source>
</reference>
<name>A0A2S6GF05_9PSEU</name>
<evidence type="ECO:0000313" key="3">
    <source>
        <dbReference type="Proteomes" id="UP000239203"/>
    </source>
</evidence>
<gene>
    <name evidence="2" type="ORF">CLV40_12420</name>
</gene>
<dbReference type="OrthoDB" id="3493748at2"/>
<keyword evidence="1" id="KW-0812">Transmembrane</keyword>
<dbReference type="EMBL" id="PTIX01000024">
    <property type="protein sequence ID" value="PPK63780.1"/>
    <property type="molecule type" value="Genomic_DNA"/>
</dbReference>
<dbReference type="RefSeq" id="WP_104482403.1">
    <property type="nucleotide sequence ID" value="NZ_CP154825.1"/>
</dbReference>
<evidence type="ECO:0000256" key="1">
    <source>
        <dbReference type="SAM" id="Phobius"/>
    </source>
</evidence>
<feature type="transmembrane region" description="Helical" evidence="1">
    <location>
        <begin position="443"/>
        <end position="464"/>
    </location>
</feature>
<feature type="transmembrane region" description="Helical" evidence="1">
    <location>
        <begin position="417"/>
        <end position="436"/>
    </location>
</feature>
<feature type="transmembrane region" description="Helical" evidence="1">
    <location>
        <begin position="351"/>
        <end position="372"/>
    </location>
</feature>
<comment type="caution">
    <text evidence="2">The sequence shown here is derived from an EMBL/GenBank/DDBJ whole genome shotgun (WGS) entry which is preliminary data.</text>
</comment>
<protein>
    <submittedName>
        <fullName evidence="2">Uncharacterized protein</fullName>
    </submittedName>
</protein>
<accession>A0A2S6GF05</accession>
<proteinExistence type="predicted"/>
<organism evidence="2 3">
    <name type="scientific">Actinokineospora auranticolor</name>
    <dbReference type="NCBI Taxonomy" id="155976"/>
    <lineage>
        <taxon>Bacteria</taxon>
        <taxon>Bacillati</taxon>
        <taxon>Actinomycetota</taxon>
        <taxon>Actinomycetes</taxon>
        <taxon>Pseudonocardiales</taxon>
        <taxon>Pseudonocardiaceae</taxon>
        <taxon>Actinokineospora</taxon>
    </lineage>
</organism>
<keyword evidence="1" id="KW-0472">Membrane</keyword>
<keyword evidence="1" id="KW-1133">Transmembrane helix</keyword>
<dbReference type="Proteomes" id="UP000239203">
    <property type="component" value="Unassembled WGS sequence"/>
</dbReference>
<feature type="transmembrane region" description="Helical" evidence="1">
    <location>
        <begin position="379"/>
        <end position="397"/>
    </location>
</feature>
<evidence type="ECO:0000313" key="2">
    <source>
        <dbReference type="EMBL" id="PPK63780.1"/>
    </source>
</evidence>
<sequence>MSTSDVVVVDLRGGGVAPADPAGGVVVVDDAADLVAHAETYMSLVGADMVTAVVCLAVGEAATGDPLDGVVLTLPPALRHATVLWIGNPTGVEWAPDSAAPRPAAHRGDTLDSLVAALRDPHLFDRVIAAAEELPASAANPGVRLVSHSADLAELAEARAAAVRSLCAGDQPATHDLSAGLGRTPLLSGQIGVVLSGPVQAARADAVRRLAEVERLAGVLGTVKALLGTARSTAGLSDQVVWAGQAAENYRAGVVELLNRVDGHLQVGDPSVESVREMGVPAPREADPAEVTRHLRTVVDERLRAGAALPAVARELRQLVATSRPQGCMAALDEARAIGPLSLTAPGFRRWPLGLGALPVVFLSCAAMVYLLGPGWSGWLAGVLLAAAWTGAGWLLLARRPGVDSFSATAPPAFGVYGSTALGGAVLAGIGLVFTTPKRMPPLVADIVAVALVLVCFAVVATSWKAAARRWQAALRVAPVRDAISQLTRIAEDTASQAWLPVERKRAIAAAATAVADGVHEVANALADAGNRLFLAPDTASGGGAEQMARPVPRELYTVVRGDLLDVCRAALDPAWPAAEAATRTAAGVYAQRLERLLGEYGAEVRGRGLLSATGFSSDQATRDELLVRTWQESPAALAALRTRVDDDMTQLCAGGHLRYLNRTASPQLVRFAPARLRVALGRDSVHSGVSNDPGIAWSGAGEFVGALRLLPLRSESVRHAPGGSDK</sequence>
<keyword evidence="3" id="KW-1185">Reference proteome</keyword>